<feature type="region of interest" description="Disordered" evidence="1">
    <location>
        <begin position="1"/>
        <end position="52"/>
    </location>
</feature>
<name>A0A9N7U7K4_PLEPL</name>
<accession>A0A9N7U7K4</accession>
<organism evidence="2 3">
    <name type="scientific">Pleuronectes platessa</name>
    <name type="common">European plaice</name>
    <dbReference type="NCBI Taxonomy" id="8262"/>
    <lineage>
        <taxon>Eukaryota</taxon>
        <taxon>Metazoa</taxon>
        <taxon>Chordata</taxon>
        <taxon>Craniata</taxon>
        <taxon>Vertebrata</taxon>
        <taxon>Euteleostomi</taxon>
        <taxon>Actinopterygii</taxon>
        <taxon>Neopterygii</taxon>
        <taxon>Teleostei</taxon>
        <taxon>Neoteleostei</taxon>
        <taxon>Acanthomorphata</taxon>
        <taxon>Carangaria</taxon>
        <taxon>Pleuronectiformes</taxon>
        <taxon>Pleuronectoidei</taxon>
        <taxon>Pleuronectidae</taxon>
        <taxon>Pleuronectes</taxon>
    </lineage>
</organism>
<evidence type="ECO:0000313" key="2">
    <source>
        <dbReference type="EMBL" id="CAB1426275.1"/>
    </source>
</evidence>
<dbReference type="EMBL" id="CADEAL010000874">
    <property type="protein sequence ID" value="CAB1426275.1"/>
    <property type="molecule type" value="Genomic_DNA"/>
</dbReference>
<evidence type="ECO:0000256" key="1">
    <source>
        <dbReference type="SAM" id="MobiDB-lite"/>
    </source>
</evidence>
<evidence type="ECO:0000313" key="3">
    <source>
        <dbReference type="Proteomes" id="UP001153269"/>
    </source>
</evidence>
<feature type="compositionally biased region" description="Basic and acidic residues" evidence="1">
    <location>
        <begin position="1"/>
        <end position="19"/>
    </location>
</feature>
<sequence>MSPSRNENHASKQLSDRQGELSLPCPPALLSVHNEPRSETWSRVMTGRSPGDNALQHVREYLSKLLETIVSCARQKVDDGFQRFEGPFIRQLIRGPVRADCLEWDAGPVR</sequence>
<dbReference type="Proteomes" id="UP001153269">
    <property type="component" value="Unassembled WGS sequence"/>
</dbReference>
<dbReference type="AlphaFoldDB" id="A0A9N7U7K4"/>
<comment type="caution">
    <text evidence="2">The sequence shown here is derived from an EMBL/GenBank/DDBJ whole genome shotgun (WGS) entry which is preliminary data.</text>
</comment>
<proteinExistence type="predicted"/>
<gene>
    <name evidence="2" type="ORF">PLEPLA_LOCUS14210</name>
</gene>
<reference evidence="2" key="1">
    <citation type="submission" date="2020-03" db="EMBL/GenBank/DDBJ databases">
        <authorList>
            <person name="Weist P."/>
        </authorList>
    </citation>
    <scope>NUCLEOTIDE SEQUENCE</scope>
</reference>
<protein>
    <submittedName>
        <fullName evidence="2">Uncharacterized protein</fullName>
    </submittedName>
</protein>
<keyword evidence="3" id="KW-1185">Reference proteome</keyword>